<proteinExistence type="predicted"/>
<name>A0A9P7DKW6_9AGAM</name>
<feature type="compositionally biased region" description="Polar residues" evidence="1">
    <location>
        <begin position="15"/>
        <end position="27"/>
    </location>
</feature>
<evidence type="ECO:0000313" key="2">
    <source>
        <dbReference type="EMBL" id="KAG1797374.1"/>
    </source>
</evidence>
<organism evidence="2 3">
    <name type="scientific">Suillus plorans</name>
    <dbReference type="NCBI Taxonomy" id="116603"/>
    <lineage>
        <taxon>Eukaryota</taxon>
        <taxon>Fungi</taxon>
        <taxon>Dikarya</taxon>
        <taxon>Basidiomycota</taxon>
        <taxon>Agaricomycotina</taxon>
        <taxon>Agaricomycetes</taxon>
        <taxon>Agaricomycetidae</taxon>
        <taxon>Boletales</taxon>
        <taxon>Suillineae</taxon>
        <taxon>Suillaceae</taxon>
        <taxon>Suillus</taxon>
    </lineage>
</organism>
<dbReference type="AlphaFoldDB" id="A0A9P7DKW6"/>
<evidence type="ECO:0000256" key="1">
    <source>
        <dbReference type="SAM" id="MobiDB-lite"/>
    </source>
</evidence>
<feature type="region of interest" description="Disordered" evidence="1">
    <location>
        <begin position="1"/>
        <end position="35"/>
    </location>
</feature>
<dbReference type="GeneID" id="64603796"/>
<keyword evidence="3" id="KW-1185">Reference proteome</keyword>
<reference evidence="2" key="1">
    <citation type="journal article" date="2020" name="New Phytol.">
        <title>Comparative genomics reveals dynamic genome evolution in host specialist ectomycorrhizal fungi.</title>
        <authorList>
            <person name="Lofgren L.A."/>
            <person name="Nguyen N.H."/>
            <person name="Vilgalys R."/>
            <person name="Ruytinx J."/>
            <person name="Liao H.L."/>
            <person name="Branco S."/>
            <person name="Kuo A."/>
            <person name="LaButti K."/>
            <person name="Lipzen A."/>
            <person name="Andreopoulos W."/>
            <person name="Pangilinan J."/>
            <person name="Riley R."/>
            <person name="Hundley H."/>
            <person name="Na H."/>
            <person name="Barry K."/>
            <person name="Grigoriev I.V."/>
            <person name="Stajich J.E."/>
            <person name="Kennedy P.G."/>
        </authorList>
    </citation>
    <scope>NUCLEOTIDE SEQUENCE</scope>
    <source>
        <strain evidence="2">S12</strain>
    </source>
</reference>
<protein>
    <submittedName>
        <fullName evidence="2">Uncharacterized protein</fullName>
    </submittedName>
</protein>
<dbReference type="OrthoDB" id="2688261at2759"/>
<comment type="caution">
    <text evidence="2">The sequence shown here is derived from an EMBL/GenBank/DDBJ whole genome shotgun (WGS) entry which is preliminary data.</text>
</comment>
<gene>
    <name evidence="2" type="ORF">HD556DRAFT_252896</name>
</gene>
<dbReference type="Proteomes" id="UP000719766">
    <property type="component" value="Unassembled WGS sequence"/>
</dbReference>
<dbReference type="RefSeq" id="XP_041162484.1">
    <property type="nucleotide sequence ID" value="XM_041310032.1"/>
</dbReference>
<evidence type="ECO:0000313" key="3">
    <source>
        <dbReference type="Proteomes" id="UP000719766"/>
    </source>
</evidence>
<accession>A0A9P7DKW6</accession>
<sequence length="346" mass="37101">MPTGRQAPGSGTGPPKSNSPIPSNGPNTRRTTRTNISLEEIIATPSNVMDTDSAEKFLASKLLCHEGQPYTLTHLVSILFHITQMSAVTPVPVTAAIRAVAFILKKQIACEIADAAAQRLADTLTNSLSESITYRLVDHAIAALAPQVAEVHTASQALAKTAQQAENTLISSLDKAERLHRIARDERTEQEGGVSIAAERLEEAADALYTSVVDCQNAIKVLTPSLDVTQDRINHLSTQMLSTPPPTQVHTPPTYSTVAAAHLPPKVDQAVGRAAIRARQILLDPNPGKPPFPPTVTNKEIATRMKEALANIRNEDTPMGDIKAVTVLRNGAIIIELDSEPLASWL</sequence>
<dbReference type="EMBL" id="JABBWE010000016">
    <property type="protein sequence ID" value="KAG1797374.1"/>
    <property type="molecule type" value="Genomic_DNA"/>
</dbReference>